<organism evidence="2 3">
    <name type="scientific">Fusarium equiseti</name>
    <name type="common">Fusarium scirpi</name>
    <dbReference type="NCBI Taxonomy" id="61235"/>
    <lineage>
        <taxon>Eukaryota</taxon>
        <taxon>Fungi</taxon>
        <taxon>Dikarya</taxon>
        <taxon>Ascomycota</taxon>
        <taxon>Pezizomycotina</taxon>
        <taxon>Sordariomycetes</taxon>
        <taxon>Hypocreomycetidae</taxon>
        <taxon>Hypocreales</taxon>
        <taxon>Nectriaceae</taxon>
        <taxon>Fusarium</taxon>
        <taxon>Fusarium incarnatum-equiseti species complex</taxon>
    </lineage>
</organism>
<name>A0ABQ8RNB8_FUSEQ</name>
<proteinExistence type="predicted"/>
<evidence type="ECO:0000313" key="3">
    <source>
        <dbReference type="Proteomes" id="UP001152024"/>
    </source>
</evidence>
<dbReference type="Proteomes" id="UP001152024">
    <property type="component" value="Unassembled WGS sequence"/>
</dbReference>
<comment type="caution">
    <text evidence="2">The sequence shown here is derived from an EMBL/GenBank/DDBJ whole genome shotgun (WGS) entry which is preliminary data.</text>
</comment>
<keyword evidence="1" id="KW-0732">Signal</keyword>
<evidence type="ECO:0000256" key="1">
    <source>
        <dbReference type="SAM" id="SignalP"/>
    </source>
</evidence>
<protein>
    <submittedName>
        <fullName evidence="2">Uncharacterized protein</fullName>
    </submittedName>
</protein>
<feature type="signal peptide" evidence="1">
    <location>
        <begin position="1"/>
        <end position="20"/>
    </location>
</feature>
<sequence>MVRITSAITFLLTAALGVQAAATCQCLFQDGSNCCVYSDTRGGAESCDNVCRGARRVTDNAACNANGKWSSVSAWNAQWRTGCAR</sequence>
<evidence type="ECO:0000313" key="2">
    <source>
        <dbReference type="EMBL" id="KAJ4138479.1"/>
    </source>
</evidence>
<gene>
    <name evidence="2" type="ORF">NW768_002314</name>
</gene>
<feature type="chain" id="PRO_5046025542" evidence="1">
    <location>
        <begin position="21"/>
        <end position="85"/>
    </location>
</feature>
<reference evidence="2" key="1">
    <citation type="submission" date="2022-09" db="EMBL/GenBank/DDBJ databases">
        <title>Fusarium specimens isolated from Avocado Roots.</title>
        <authorList>
            <person name="Stajich J."/>
            <person name="Roper C."/>
            <person name="Heimlech-Rivalta G."/>
        </authorList>
    </citation>
    <scope>NUCLEOTIDE SEQUENCE</scope>
    <source>
        <strain evidence="2">CF00095</strain>
    </source>
</reference>
<keyword evidence="3" id="KW-1185">Reference proteome</keyword>
<accession>A0ABQ8RNB8</accession>
<dbReference type="EMBL" id="JAOQBH010000003">
    <property type="protein sequence ID" value="KAJ4138479.1"/>
    <property type="molecule type" value="Genomic_DNA"/>
</dbReference>